<feature type="region of interest" description="Disordered" evidence="1">
    <location>
        <begin position="33"/>
        <end position="273"/>
    </location>
</feature>
<evidence type="ECO:0000313" key="2">
    <source>
        <dbReference type="EMBL" id="KAJ9154977.1"/>
    </source>
</evidence>
<sequence length="860" mass="89870">MPPNSVVEWMIGQNIPRRKKCPAKHDIIKIAVSTDDESGDDTLSVTYPRQPGKGTAVRKKSSIKKVRFDAAATKPKSPSSSSEVIYTESSLEESSSIMETDTSEGDARSSDEVSSSDFSGRAKKPGDTKSKNTCKKDEVVDSTDEEYDEPHPTCPCDECIAGRRRQRKAKKAKEKSASDRSEGTGSADDSKKSQRKKRKNSTGKKDKTPETDKTTSTDPTEATKTGEDTEADSSDEPLAKKSKKRAKHGKADTKTRGEAEPKEGDAGGDGEQAVAAKDTLSSVLRQPNLLMPVKARVLQVEHAVETPDDPRPNAFVDDEHGIIRVYHGPAYGNPTGALYPHRVYSGKAPSPGVPHPLHNPYFWGFDQTGLPANHPNRPSEGPVYSAGFLHAPMPYRMPHASSPAQAEHSFPNAGAGFTGLNPTTFNNLPALDENQVKTPFDTGYTGFNKDASEKGKPTETSNNVGPATSGVASWVEKFRAVTNSGSGSNKSSDKSKGSKNKDKSNMVNGGGWENPAGTKSWGVDNMNNHSTGDNWPSGGGGGWGTTSAENKNGTDKKNGGWGTSWGTENADGGAAWEGNGFGTSSKPASHPSADKAAGGGDGAGVGWKANANGGGKDNAWNGNGAKTSSKLASNKADNVPAGGGGWNASAWNSSPKPGSAAGGWKSGTSEHGGDHDWNNNALSGGWDGNVGHTMPGAWNGSQSARSNKAGSNRSVSQQYGDGWDNNVGVTNWNDIPDRDAGQNQGASHSNHGDGRDNGNWGTGGNSNWRNNGSQWGKGPAVTPGSPTGERKVSSGSHRSAQGAGGGSGGGNYSWGDDNNNNFGTKGPTWKSSSGKSNGNNAGPSWGDPSAAQSTLGTTNW</sequence>
<organism evidence="2 3">
    <name type="scientific">Pleurostoma richardsiae</name>
    <dbReference type="NCBI Taxonomy" id="41990"/>
    <lineage>
        <taxon>Eukaryota</taxon>
        <taxon>Fungi</taxon>
        <taxon>Dikarya</taxon>
        <taxon>Ascomycota</taxon>
        <taxon>Pezizomycotina</taxon>
        <taxon>Sordariomycetes</taxon>
        <taxon>Sordariomycetidae</taxon>
        <taxon>Calosphaeriales</taxon>
        <taxon>Pleurostomataceae</taxon>
        <taxon>Pleurostoma</taxon>
    </lineage>
</organism>
<dbReference type="EMBL" id="JANBVO010000004">
    <property type="protein sequence ID" value="KAJ9154977.1"/>
    <property type="molecule type" value="Genomic_DNA"/>
</dbReference>
<feature type="compositionally biased region" description="Basic and acidic residues" evidence="1">
    <location>
        <begin position="174"/>
        <end position="192"/>
    </location>
</feature>
<feature type="compositionally biased region" description="Gly residues" evidence="1">
    <location>
        <begin position="802"/>
        <end position="812"/>
    </location>
</feature>
<feature type="compositionally biased region" description="Low complexity" evidence="1">
    <location>
        <begin position="830"/>
        <end position="840"/>
    </location>
</feature>
<dbReference type="Proteomes" id="UP001174694">
    <property type="component" value="Unassembled WGS sequence"/>
</dbReference>
<feature type="compositionally biased region" description="Polar residues" evidence="1">
    <location>
        <begin position="699"/>
        <end position="719"/>
    </location>
</feature>
<proteinExistence type="predicted"/>
<feature type="compositionally biased region" description="Basic residues" evidence="1">
    <location>
        <begin position="56"/>
        <end position="65"/>
    </location>
</feature>
<evidence type="ECO:0000313" key="3">
    <source>
        <dbReference type="Proteomes" id="UP001174694"/>
    </source>
</evidence>
<evidence type="ECO:0000256" key="1">
    <source>
        <dbReference type="SAM" id="MobiDB-lite"/>
    </source>
</evidence>
<feature type="region of interest" description="Disordered" evidence="1">
    <location>
        <begin position="481"/>
        <end position="860"/>
    </location>
</feature>
<protein>
    <submittedName>
        <fullName evidence="2">Uncharacterized protein</fullName>
    </submittedName>
</protein>
<feature type="compositionally biased region" description="Basic and acidic residues" evidence="1">
    <location>
        <begin position="249"/>
        <end position="265"/>
    </location>
</feature>
<feature type="compositionally biased region" description="Basic residues" evidence="1">
    <location>
        <begin position="162"/>
        <end position="173"/>
    </location>
</feature>
<feature type="region of interest" description="Disordered" evidence="1">
    <location>
        <begin position="443"/>
        <end position="468"/>
    </location>
</feature>
<feature type="compositionally biased region" description="Basic and acidic residues" evidence="1">
    <location>
        <begin position="124"/>
        <end position="139"/>
    </location>
</feature>
<name>A0AA38SAT9_9PEZI</name>
<comment type="caution">
    <text evidence="2">The sequence shown here is derived from an EMBL/GenBank/DDBJ whole genome shotgun (WGS) entry which is preliminary data.</text>
</comment>
<accession>A0AA38SAT9</accession>
<feature type="compositionally biased region" description="Polar residues" evidence="1">
    <location>
        <begin position="620"/>
        <end position="636"/>
    </location>
</feature>
<keyword evidence="3" id="KW-1185">Reference proteome</keyword>
<reference evidence="2" key="1">
    <citation type="submission" date="2022-07" db="EMBL/GenBank/DDBJ databases">
        <title>Fungi with potential for degradation of polypropylene.</title>
        <authorList>
            <person name="Gostincar C."/>
        </authorList>
    </citation>
    <scope>NUCLEOTIDE SEQUENCE</scope>
    <source>
        <strain evidence="2">EXF-13308</strain>
    </source>
</reference>
<feature type="compositionally biased region" description="Polar residues" evidence="1">
    <location>
        <begin position="525"/>
        <end position="534"/>
    </location>
</feature>
<feature type="compositionally biased region" description="Basic and acidic residues" evidence="1">
    <location>
        <begin position="491"/>
        <end position="504"/>
    </location>
</feature>
<feature type="compositionally biased region" description="Low complexity" evidence="1">
    <location>
        <begin position="74"/>
        <end position="96"/>
    </location>
</feature>
<feature type="compositionally biased region" description="Polar residues" evidence="1">
    <location>
        <begin position="850"/>
        <end position="860"/>
    </location>
</feature>
<gene>
    <name evidence="2" type="ORF">NKR23_g2450</name>
</gene>
<feature type="compositionally biased region" description="Basic residues" evidence="1">
    <location>
        <begin position="193"/>
        <end position="202"/>
    </location>
</feature>
<dbReference type="AlphaFoldDB" id="A0AA38SAT9"/>
<feature type="compositionally biased region" description="Basic and acidic residues" evidence="1">
    <location>
        <begin position="203"/>
        <end position="215"/>
    </location>
</feature>
<feature type="compositionally biased region" description="Low complexity" evidence="1">
    <location>
        <begin position="765"/>
        <end position="776"/>
    </location>
</feature>